<evidence type="ECO:0000313" key="2">
    <source>
        <dbReference type="EMBL" id="OQP68598.1"/>
    </source>
</evidence>
<dbReference type="Pfam" id="PF00970">
    <property type="entry name" value="FAD_binding_6"/>
    <property type="match status" value="1"/>
</dbReference>
<feature type="domain" description="FAD-binding FR-type" evidence="1">
    <location>
        <begin position="18"/>
        <end position="116"/>
    </location>
</feature>
<proteinExistence type="predicted"/>
<comment type="caution">
    <text evidence="2">The sequence shown here is derived from an EMBL/GenBank/DDBJ whole genome shotgun (WGS) entry which is preliminary data.</text>
</comment>
<dbReference type="SUPFAM" id="SSF63380">
    <property type="entry name" value="Riboflavin synthase domain-like"/>
    <property type="match status" value="1"/>
</dbReference>
<dbReference type="PROSITE" id="PS51384">
    <property type="entry name" value="FAD_FR"/>
    <property type="match status" value="1"/>
</dbReference>
<dbReference type="Gene3D" id="3.40.50.80">
    <property type="entry name" value="Nucleotide-binding domain of ferredoxin-NADP reductase (FNR) module"/>
    <property type="match status" value="1"/>
</dbReference>
<dbReference type="InterPro" id="IPR039261">
    <property type="entry name" value="FNR_nucleotide-bd"/>
</dbReference>
<name>A0A1V9GDR1_9BACT</name>
<dbReference type="InterPro" id="IPR008333">
    <property type="entry name" value="Cbr1-like_FAD-bd_dom"/>
</dbReference>
<evidence type="ECO:0000259" key="1">
    <source>
        <dbReference type="PROSITE" id="PS51384"/>
    </source>
</evidence>
<evidence type="ECO:0000313" key="3">
    <source>
        <dbReference type="Proteomes" id="UP000192276"/>
    </source>
</evidence>
<reference evidence="3" key="1">
    <citation type="submission" date="2016-04" db="EMBL/GenBank/DDBJ databases">
        <authorList>
            <person name="Chen L."/>
            <person name="Zhuang W."/>
            <person name="Wang G."/>
        </authorList>
    </citation>
    <scope>NUCLEOTIDE SEQUENCE [LARGE SCALE GENOMIC DNA]</scope>
    <source>
        <strain evidence="3">208</strain>
    </source>
</reference>
<dbReference type="AlphaFoldDB" id="A0A1V9GDR1"/>
<sequence>MPKAPKWLNDTVESLLSGKMPMLQVIAAEYINPAIKRIRFHGDISRLNFHVGYAMAVRVSGTEYRNYTVSYHDAEKGIVEMIAHLHGNAPGSIYVDSLTTGDALRLVPPRGKKMYDSAVKQHFFFGDETSLGLACSLQQSLQKNDQRYRFYFELDHENKNVPALLGLDNYTLVAKGTTFFDAALVNELPLFRIRNWHRGNFILTGNARSVQTIRKVLKQNNISGNILAQAYWAEGKTGL</sequence>
<dbReference type="OrthoDB" id="9814826at2"/>
<accession>A0A1V9GDR1</accession>
<dbReference type="Gene3D" id="2.40.30.10">
    <property type="entry name" value="Translation factors"/>
    <property type="match status" value="1"/>
</dbReference>
<dbReference type="STRING" id="550983.A4R26_02020"/>
<protein>
    <recommendedName>
        <fullName evidence="1">FAD-binding FR-type domain-containing protein</fullName>
    </recommendedName>
</protein>
<gene>
    <name evidence="2" type="ORF">A4R26_02020</name>
</gene>
<dbReference type="EMBL" id="LWBP01000001">
    <property type="protein sequence ID" value="OQP68598.1"/>
    <property type="molecule type" value="Genomic_DNA"/>
</dbReference>
<dbReference type="RefSeq" id="WP_081159249.1">
    <property type="nucleotide sequence ID" value="NZ_LWBP01000001.1"/>
</dbReference>
<dbReference type="Proteomes" id="UP000192276">
    <property type="component" value="Unassembled WGS sequence"/>
</dbReference>
<organism evidence="2 3">
    <name type="scientific">Niastella populi</name>
    <dbReference type="NCBI Taxonomy" id="550983"/>
    <lineage>
        <taxon>Bacteria</taxon>
        <taxon>Pseudomonadati</taxon>
        <taxon>Bacteroidota</taxon>
        <taxon>Chitinophagia</taxon>
        <taxon>Chitinophagales</taxon>
        <taxon>Chitinophagaceae</taxon>
        <taxon>Niastella</taxon>
    </lineage>
</organism>
<dbReference type="InterPro" id="IPR017938">
    <property type="entry name" value="Riboflavin_synthase-like_b-brl"/>
</dbReference>
<keyword evidence="3" id="KW-1185">Reference proteome</keyword>
<dbReference type="CDD" id="cd06193">
    <property type="entry name" value="siderophore_interacting"/>
    <property type="match status" value="1"/>
</dbReference>
<dbReference type="GO" id="GO:0016491">
    <property type="term" value="F:oxidoreductase activity"/>
    <property type="evidence" value="ECO:0007669"/>
    <property type="project" value="InterPro"/>
</dbReference>
<dbReference type="InterPro" id="IPR017927">
    <property type="entry name" value="FAD-bd_FR_type"/>
</dbReference>